<accession>A0AAN9H926</accession>
<dbReference type="Proteomes" id="UP001364617">
    <property type="component" value="Unassembled WGS sequence"/>
</dbReference>
<evidence type="ECO:0000256" key="1">
    <source>
        <dbReference type="SAM" id="MobiDB-lite"/>
    </source>
</evidence>
<dbReference type="AlphaFoldDB" id="A0AAN9H926"/>
<evidence type="ECO:0000313" key="2">
    <source>
        <dbReference type="EMBL" id="KAK7162479.1"/>
    </source>
</evidence>
<protein>
    <submittedName>
        <fullName evidence="2">Uncharacterized protein</fullName>
    </submittedName>
</protein>
<feature type="region of interest" description="Disordered" evidence="1">
    <location>
        <begin position="105"/>
        <end position="126"/>
    </location>
</feature>
<organism evidence="2 3">
    <name type="scientific">Phoxinus phoxinus</name>
    <name type="common">Eurasian minnow</name>
    <dbReference type="NCBI Taxonomy" id="58324"/>
    <lineage>
        <taxon>Eukaryota</taxon>
        <taxon>Metazoa</taxon>
        <taxon>Chordata</taxon>
        <taxon>Craniata</taxon>
        <taxon>Vertebrata</taxon>
        <taxon>Euteleostomi</taxon>
        <taxon>Actinopterygii</taxon>
        <taxon>Neopterygii</taxon>
        <taxon>Teleostei</taxon>
        <taxon>Ostariophysi</taxon>
        <taxon>Cypriniformes</taxon>
        <taxon>Leuciscidae</taxon>
        <taxon>Phoxininae</taxon>
        <taxon>Phoxinus</taxon>
    </lineage>
</organism>
<comment type="caution">
    <text evidence="2">The sequence shown here is derived from an EMBL/GenBank/DDBJ whole genome shotgun (WGS) entry which is preliminary data.</text>
</comment>
<dbReference type="PANTHER" id="PTHR34153">
    <property type="entry name" value="SI:CH211-262H13.3-RELATED-RELATED"/>
    <property type="match status" value="1"/>
</dbReference>
<reference evidence="2 3" key="1">
    <citation type="submission" date="2024-02" db="EMBL/GenBank/DDBJ databases">
        <title>Chromosome-level genome assembly of the Eurasian Minnow (Phoxinus phoxinus).</title>
        <authorList>
            <person name="Oriowo T.O."/>
            <person name="Martin S."/>
            <person name="Stange M."/>
            <person name="Chrysostomakis Y."/>
            <person name="Brown T."/>
            <person name="Winkler S."/>
            <person name="Kukowka S."/>
            <person name="Myers E.W."/>
            <person name="Bohne A."/>
        </authorList>
    </citation>
    <scope>NUCLEOTIDE SEQUENCE [LARGE SCALE GENOMIC DNA]</scope>
    <source>
        <strain evidence="2">ZFMK-TIS-60720</strain>
        <tissue evidence="2">Whole Organism</tissue>
    </source>
</reference>
<name>A0AAN9H926_9TELE</name>
<sequence>MYHIVDFLDTGDTEVVPTSWVKDGRSLWPPYKVREKCNRVVMRGDPPDESWPSYNIRIRATKNTFSEAWLLLPRALQTADLQTEDDEDHRPAYKKRKRRVTYRLFDSESEDDIPNEQPRGKTDRAPLTLAPAPAIAPPAVISPPAATRPAVSPGVHKLTSTMAPPENQPRMNNQPMCDRKCFQQ</sequence>
<evidence type="ECO:0000313" key="3">
    <source>
        <dbReference type="Proteomes" id="UP001364617"/>
    </source>
</evidence>
<dbReference type="PANTHER" id="PTHR34153:SF2">
    <property type="entry name" value="SI:CH211-262H13.3-RELATED"/>
    <property type="match status" value="1"/>
</dbReference>
<feature type="region of interest" description="Disordered" evidence="1">
    <location>
        <begin position="138"/>
        <end position="184"/>
    </location>
</feature>
<keyword evidence="3" id="KW-1185">Reference proteome</keyword>
<dbReference type="EMBL" id="JAYKXH010000007">
    <property type="protein sequence ID" value="KAK7162479.1"/>
    <property type="molecule type" value="Genomic_DNA"/>
</dbReference>
<proteinExistence type="predicted"/>
<feature type="compositionally biased region" description="Low complexity" evidence="1">
    <location>
        <begin position="138"/>
        <end position="147"/>
    </location>
</feature>
<gene>
    <name evidence="2" type="ORF">R3I93_006709</name>
</gene>